<proteinExistence type="predicted"/>
<reference evidence="1" key="1">
    <citation type="submission" date="2024-12" db="EMBL/GenBank/DDBJ databases">
        <authorList>
            <person name="Wu N."/>
        </authorList>
    </citation>
    <scope>NUCLEOTIDE SEQUENCE</scope>
    <source>
        <strain evidence="1">P15</strain>
    </source>
</reference>
<sequence length="340" mass="36699">MNTLFSPAKIGGVELKNRIVMSPMCMYSVHKEDGIVTPWHVTHYVSRAVGQAGLILLESTAVLPEGRISVRDLGIWEDSQVPALTALVEAIHEAGSKAGIQLGHAGRKTTAADKGVAPSPVAFPDMPVPEELTAEGIAQVIAAFAAAARRAVLAGFDVVELHAAHGYLLNEFLSPLTNHRQDQYGGSRENRFTLLRQVIEAVKREKPRSLFVRISAEEYATGGNTREDILYFAREMKALGVDLIDTSTGGVVLADIKYYPGYQVPYAAEIRKEAGIATGAVGLISTGGYAEEVLASDQADLIFIGRAFLRDPYWPRTAAAELGISIKAPAPYERGWVTRA</sequence>
<dbReference type="EMBL" id="JBJURJ010000008">
    <property type="protein sequence ID" value="MFM9329359.1"/>
    <property type="molecule type" value="Genomic_DNA"/>
</dbReference>
<evidence type="ECO:0000313" key="2">
    <source>
        <dbReference type="Proteomes" id="UP001631969"/>
    </source>
</evidence>
<comment type="caution">
    <text evidence="1">The sequence shown here is derived from an EMBL/GenBank/DDBJ whole genome shotgun (WGS) entry which is preliminary data.</text>
</comment>
<protein>
    <submittedName>
        <fullName evidence="1">NADPH dehydrogenase NamA</fullName>
        <ecNumber evidence="1">1.6.99.1</ecNumber>
    </submittedName>
</protein>
<accession>A0ACC7NX57</accession>
<gene>
    <name evidence="1" type="primary">namA</name>
    <name evidence="1" type="ORF">ACI1P1_13775</name>
</gene>
<keyword evidence="2" id="KW-1185">Reference proteome</keyword>
<evidence type="ECO:0000313" key="1">
    <source>
        <dbReference type="EMBL" id="MFM9329359.1"/>
    </source>
</evidence>
<organism evidence="1 2">
    <name type="scientific">Paenibacillus mesotrionivorans</name>
    <dbReference type="NCBI Taxonomy" id="3160968"/>
    <lineage>
        <taxon>Bacteria</taxon>
        <taxon>Bacillati</taxon>
        <taxon>Bacillota</taxon>
        <taxon>Bacilli</taxon>
        <taxon>Bacillales</taxon>
        <taxon>Paenibacillaceae</taxon>
        <taxon>Paenibacillus</taxon>
    </lineage>
</organism>
<dbReference type="Proteomes" id="UP001631969">
    <property type="component" value="Unassembled WGS sequence"/>
</dbReference>
<name>A0ACC7NX57_9BACL</name>
<dbReference type="EC" id="1.6.99.1" evidence="1"/>
<keyword evidence="1" id="KW-0560">Oxidoreductase</keyword>